<organism evidence="2 3">
    <name type="scientific">Aeromonas diversa CDC 2478-85</name>
    <dbReference type="NCBI Taxonomy" id="1268237"/>
    <lineage>
        <taxon>Bacteria</taxon>
        <taxon>Pseudomonadati</taxon>
        <taxon>Pseudomonadota</taxon>
        <taxon>Gammaproteobacteria</taxon>
        <taxon>Aeromonadales</taxon>
        <taxon>Aeromonadaceae</taxon>
        <taxon>Aeromonas</taxon>
    </lineage>
</organism>
<feature type="domain" description="KANL3/Tex30 alpha/beta hydrolase-like" evidence="1">
    <location>
        <begin position="12"/>
        <end position="199"/>
    </location>
</feature>
<evidence type="ECO:0000313" key="2">
    <source>
        <dbReference type="EMBL" id="ENY73077.1"/>
    </source>
</evidence>
<gene>
    <name evidence="2" type="ORF">G114_04871</name>
</gene>
<dbReference type="OrthoDB" id="652634at2"/>
<dbReference type="AlphaFoldDB" id="N9VCV5"/>
<dbReference type="ESTHER" id="9gamm-n9vcv5">
    <property type="family name" value="NLS3-Tex30"/>
</dbReference>
<keyword evidence="3" id="KW-1185">Reference proteome</keyword>
<dbReference type="InterPro" id="IPR026555">
    <property type="entry name" value="NSL3/Tex30"/>
</dbReference>
<proteinExistence type="predicted"/>
<dbReference type="PANTHER" id="PTHR13136">
    <property type="entry name" value="TESTIS DEVELOPMENT PROTEIN PRTD"/>
    <property type="match status" value="1"/>
</dbReference>
<protein>
    <submittedName>
        <fullName evidence="2">Esterase/lipase/thioesterase family protein</fullName>
    </submittedName>
</protein>
<sequence length="204" mass="22017">MILAQGAADAPVRLLLAHGAGAGMEHPFLATLSALLAGESLQVVRFNFPYMARMEREGGRRPPDRAPVLLDCWREVIAAHAHPRLILAGKSMGGRMAAELADETGAAGLVLLGYPFHPVGKPERWRGDVLKEIATPTLLLQGERDAFGCREELTDFPFSPAVRLHWLPDGDHSLVPRKSSGLTEADNLATAARLIRAFADEVTG</sequence>
<dbReference type="EMBL" id="APVG01000008">
    <property type="protein sequence ID" value="ENY73077.1"/>
    <property type="molecule type" value="Genomic_DNA"/>
</dbReference>
<dbReference type="PATRIC" id="fig|1268237.3.peg.957"/>
<evidence type="ECO:0000259" key="1">
    <source>
        <dbReference type="Pfam" id="PF20408"/>
    </source>
</evidence>
<comment type="caution">
    <text evidence="2">The sequence shown here is derived from an EMBL/GenBank/DDBJ whole genome shotgun (WGS) entry which is preliminary data.</text>
</comment>
<dbReference type="InterPro" id="IPR029058">
    <property type="entry name" value="AB_hydrolase_fold"/>
</dbReference>
<dbReference type="eggNOG" id="COG3571">
    <property type="taxonomic scope" value="Bacteria"/>
</dbReference>
<dbReference type="Gene3D" id="3.40.50.1820">
    <property type="entry name" value="alpha/beta hydrolase"/>
    <property type="match status" value="1"/>
</dbReference>
<dbReference type="Proteomes" id="UP000023775">
    <property type="component" value="Unassembled WGS sequence"/>
</dbReference>
<name>N9VCV5_9GAMM</name>
<dbReference type="SUPFAM" id="SSF53474">
    <property type="entry name" value="alpha/beta-Hydrolases"/>
    <property type="match status" value="1"/>
</dbReference>
<reference evidence="2 3" key="1">
    <citation type="journal article" date="2013" name="Genome Announc.">
        <title>Draft Genome Sequence of the Aeromonas diversa Type Strain.</title>
        <authorList>
            <person name="Farfan M."/>
            <person name="Spataro N."/>
            <person name="Sanglas A."/>
            <person name="Albarral V."/>
            <person name="Loren J.G."/>
            <person name="Bosch E."/>
            <person name="Fuste M.C."/>
        </authorList>
    </citation>
    <scope>NUCLEOTIDE SEQUENCE [LARGE SCALE GENOMIC DNA]</scope>
    <source>
        <strain evidence="2 3">2478-85</strain>
    </source>
</reference>
<dbReference type="PANTHER" id="PTHR13136:SF11">
    <property type="entry name" value="TESTIS-EXPRESSED PROTEIN 30"/>
    <property type="match status" value="1"/>
</dbReference>
<dbReference type="Pfam" id="PF20408">
    <property type="entry name" value="Abhydrolase_11"/>
    <property type="match status" value="1"/>
</dbReference>
<dbReference type="InterPro" id="IPR046879">
    <property type="entry name" value="KANL3/Tex30_Abhydrolase"/>
</dbReference>
<evidence type="ECO:0000313" key="3">
    <source>
        <dbReference type="Proteomes" id="UP000023775"/>
    </source>
</evidence>
<dbReference type="RefSeq" id="WP_005349148.1">
    <property type="nucleotide sequence ID" value="NZ_APVG01000008.1"/>
</dbReference>
<accession>N9VCV5</accession>